<dbReference type="Proteomes" id="UP001233172">
    <property type="component" value="Unassembled WGS sequence"/>
</dbReference>
<protein>
    <submittedName>
        <fullName evidence="4">Uncharacterized protein</fullName>
    </submittedName>
</protein>
<gene>
    <name evidence="4" type="ORF">Bpfe_003703</name>
</gene>
<feature type="compositionally biased region" description="Polar residues" evidence="1">
    <location>
        <begin position="343"/>
        <end position="365"/>
    </location>
</feature>
<evidence type="ECO:0000256" key="2">
    <source>
        <dbReference type="SAM" id="Phobius"/>
    </source>
</evidence>
<evidence type="ECO:0000256" key="3">
    <source>
        <dbReference type="SAM" id="SignalP"/>
    </source>
</evidence>
<feature type="chain" id="PRO_5042269799" evidence="3">
    <location>
        <begin position="25"/>
        <end position="511"/>
    </location>
</feature>
<comment type="caution">
    <text evidence="4">The sequence shown here is derived from an EMBL/GenBank/DDBJ whole genome shotgun (WGS) entry which is preliminary data.</text>
</comment>
<sequence>MSQFYFLILTSTIICAINLTGTRSQSVMFYDNGEDTDECIEIPRAGADGMVLRGVANLPKQPNWTSYIIFDQKSEAAGDFKLLCLVDTKSQCENTSVSDICYCQPTETVDTYQFVVNLSAVTTEYSGLIRAYLMMKNSTTVSNQISLSSWRESNSPVKTSLTINDEPVGDNCMAIIHNKKLKIEASCAGMRRPCWLELSTGHNTMPAVGDKHITLEHSVEADTNVTVLLRRSRCNKENFHEMYRCQITLVTSLEVQEAGANILLISVLAGIVSAVVLTLVTVLIVLWRRKHAQKKKLRTKSNEGVRDLCEEESKTFTKKSNLPTVPNMEKSDDDTTELLTPDARSTQGNNKVETEDVTPTETSSHFVYPKKTGKRSPNLRKDPKLMKEKAEYMTSLLTPPDAFESPEDHCTREIEEQKFIDAGSSTPIEAKSSLQVTGCEGIQEQYSAEEQTPTESYSDTNYENAENNPVNFSKPPKELKEKFQPVVKDIESFSAFTLKKGKGKETRDMEV</sequence>
<keyword evidence="2" id="KW-0472">Membrane</keyword>
<keyword evidence="3" id="KW-0732">Signal</keyword>
<feature type="compositionally biased region" description="Basic and acidic residues" evidence="1">
    <location>
        <begin position="300"/>
        <end position="315"/>
    </location>
</feature>
<proteinExistence type="predicted"/>
<accession>A0AAD8C7B2</accession>
<evidence type="ECO:0000256" key="1">
    <source>
        <dbReference type="SAM" id="MobiDB-lite"/>
    </source>
</evidence>
<feature type="transmembrane region" description="Helical" evidence="2">
    <location>
        <begin position="262"/>
        <end position="287"/>
    </location>
</feature>
<reference evidence="4" key="1">
    <citation type="journal article" date="2023" name="PLoS Negl. Trop. Dis.">
        <title>A genome sequence for Biomphalaria pfeifferi, the major vector snail for the human-infecting parasite Schistosoma mansoni.</title>
        <authorList>
            <person name="Bu L."/>
            <person name="Lu L."/>
            <person name="Laidemitt M.R."/>
            <person name="Zhang S.M."/>
            <person name="Mutuku M."/>
            <person name="Mkoji G."/>
            <person name="Steinauer M."/>
            <person name="Loker E.S."/>
        </authorList>
    </citation>
    <scope>NUCLEOTIDE SEQUENCE</scope>
    <source>
        <strain evidence="4">KasaAsao</strain>
    </source>
</reference>
<keyword evidence="2" id="KW-1133">Transmembrane helix</keyword>
<evidence type="ECO:0000313" key="5">
    <source>
        <dbReference type="Proteomes" id="UP001233172"/>
    </source>
</evidence>
<organism evidence="4 5">
    <name type="scientific">Biomphalaria pfeifferi</name>
    <name type="common">Bloodfluke planorb</name>
    <name type="synonym">Freshwater snail</name>
    <dbReference type="NCBI Taxonomy" id="112525"/>
    <lineage>
        <taxon>Eukaryota</taxon>
        <taxon>Metazoa</taxon>
        <taxon>Spiralia</taxon>
        <taxon>Lophotrochozoa</taxon>
        <taxon>Mollusca</taxon>
        <taxon>Gastropoda</taxon>
        <taxon>Heterobranchia</taxon>
        <taxon>Euthyneura</taxon>
        <taxon>Panpulmonata</taxon>
        <taxon>Hygrophila</taxon>
        <taxon>Lymnaeoidea</taxon>
        <taxon>Planorbidae</taxon>
        <taxon>Biomphalaria</taxon>
    </lineage>
</organism>
<keyword evidence="5" id="KW-1185">Reference proteome</keyword>
<dbReference type="EMBL" id="JASAOG010000009">
    <property type="protein sequence ID" value="KAK0066968.1"/>
    <property type="molecule type" value="Genomic_DNA"/>
</dbReference>
<feature type="signal peptide" evidence="3">
    <location>
        <begin position="1"/>
        <end position="24"/>
    </location>
</feature>
<dbReference type="AlphaFoldDB" id="A0AAD8C7B2"/>
<feature type="region of interest" description="Disordered" evidence="1">
    <location>
        <begin position="442"/>
        <end position="476"/>
    </location>
</feature>
<reference evidence="4" key="2">
    <citation type="submission" date="2023-04" db="EMBL/GenBank/DDBJ databases">
        <authorList>
            <person name="Bu L."/>
            <person name="Lu L."/>
            <person name="Laidemitt M.R."/>
            <person name="Zhang S.M."/>
            <person name="Mutuku M."/>
            <person name="Mkoji G."/>
            <person name="Steinauer M."/>
            <person name="Loker E.S."/>
        </authorList>
    </citation>
    <scope>NUCLEOTIDE SEQUENCE</scope>
    <source>
        <strain evidence="4">KasaAsao</strain>
        <tissue evidence="4">Whole Snail</tissue>
    </source>
</reference>
<evidence type="ECO:0000313" key="4">
    <source>
        <dbReference type="EMBL" id="KAK0066968.1"/>
    </source>
</evidence>
<feature type="compositionally biased region" description="Polar residues" evidence="1">
    <location>
        <begin position="444"/>
        <end position="471"/>
    </location>
</feature>
<name>A0AAD8C7B2_BIOPF</name>
<feature type="region of interest" description="Disordered" evidence="1">
    <location>
        <begin position="296"/>
        <end position="384"/>
    </location>
</feature>
<keyword evidence="2" id="KW-0812">Transmembrane</keyword>